<evidence type="ECO:0000313" key="1">
    <source>
        <dbReference type="EMBL" id="QHT95303.1"/>
    </source>
</evidence>
<dbReference type="PANTHER" id="PTHR40036:SF1">
    <property type="entry name" value="MACROCIN O-METHYLTRANSFERASE"/>
    <property type="match status" value="1"/>
</dbReference>
<dbReference type="SUPFAM" id="SSF53335">
    <property type="entry name" value="S-adenosyl-L-methionine-dependent methyltransferases"/>
    <property type="match status" value="1"/>
</dbReference>
<dbReference type="AlphaFoldDB" id="A0A6C0IUQ8"/>
<accession>A0A6C0IUQ8</accession>
<dbReference type="Gene3D" id="3.40.50.150">
    <property type="entry name" value="Vaccinia Virus protein VP39"/>
    <property type="match status" value="1"/>
</dbReference>
<dbReference type="InterPro" id="IPR029063">
    <property type="entry name" value="SAM-dependent_MTases_sf"/>
</dbReference>
<reference evidence="1" key="1">
    <citation type="journal article" date="2020" name="Nature">
        <title>Giant virus diversity and host interactions through global metagenomics.</title>
        <authorList>
            <person name="Schulz F."/>
            <person name="Roux S."/>
            <person name="Paez-Espino D."/>
            <person name="Jungbluth S."/>
            <person name="Walsh D.A."/>
            <person name="Denef V.J."/>
            <person name="McMahon K.D."/>
            <person name="Konstantinidis K.T."/>
            <person name="Eloe-Fadrosh E.A."/>
            <person name="Kyrpides N.C."/>
            <person name="Woyke T."/>
        </authorList>
    </citation>
    <scope>NUCLEOTIDE SEQUENCE</scope>
    <source>
        <strain evidence="1">GVMAG-M-3300024261-8</strain>
    </source>
</reference>
<dbReference type="Pfam" id="PF05711">
    <property type="entry name" value="TylF"/>
    <property type="match status" value="1"/>
</dbReference>
<organism evidence="1">
    <name type="scientific">viral metagenome</name>
    <dbReference type="NCBI Taxonomy" id="1070528"/>
    <lineage>
        <taxon>unclassified sequences</taxon>
        <taxon>metagenomes</taxon>
        <taxon>organismal metagenomes</taxon>
    </lineage>
</organism>
<dbReference type="InterPro" id="IPR008884">
    <property type="entry name" value="TylF_MeTrfase"/>
</dbReference>
<evidence type="ECO:0008006" key="2">
    <source>
        <dbReference type="Google" id="ProtNLM"/>
    </source>
</evidence>
<protein>
    <recommendedName>
        <fullName evidence="2">Methyltransferase</fullName>
    </recommendedName>
</protein>
<name>A0A6C0IUQ8_9ZZZZ</name>
<dbReference type="PANTHER" id="PTHR40036">
    <property type="entry name" value="MACROCIN O-METHYLTRANSFERASE"/>
    <property type="match status" value="1"/>
</dbReference>
<dbReference type="EMBL" id="MN740240">
    <property type="protein sequence ID" value="QHT95303.1"/>
    <property type="molecule type" value="Genomic_DNA"/>
</dbReference>
<sequence>MTDTANDRSNEHGIYNDNNKNIVSQTVYDNFNDFIFSSDIKCIGKLLHRHDFFNKTKHLPGDIVEVGVFKGSGVATFSKMIEIYCPNSIKKVIGFDIFDPEKSEEVLNKDATGDKDSMNIVYSRIQSEDRTLQSVKTRLRNMNISNNSILIEGDVEETLPKFILENPGQRISLLYIDVDIERPTYNALKYLWDRVVPGGFIVFDEYEYHKFTESNGVDTFLKERKLEFTLQTTNWLAPTCYIKKNSFF</sequence>
<proteinExistence type="predicted"/>